<dbReference type="PANTHER" id="PTHR35895">
    <property type="entry name" value="CHROMOSOME 16, WHOLE GENOME SHOTGUN SEQUENCE"/>
    <property type="match status" value="1"/>
</dbReference>
<feature type="non-terminal residue" evidence="5">
    <location>
        <position position="1"/>
    </location>
</feature>
<dbReference type="GeneID" id="54358239"/>
<dbReference type="OrthoDB" id="5596576at2759"/>
<name>A0A6J3M0E4_9PEZI</name>
<dbReference type="Pfam" id="PF26174">
    <property type="entry name" value="LEA-2_1"/>
    <property type="match status" value="1"/>
</dbReference>
<evidence type="ECO:0000313" key="5">
    <source>
        <dbReference type="RefSeq" id="XP_033457398.1"/>
    </source>
</evidence>
<dbReference type="InterPro" id="IPR046368">
    <property type="entry name" value="Tag1"/>
</dbReference>
<evidence type="ECO:0000259" key="3">
    <source>
        <dbReference type="Pfam" id="PF26153"/>
    </source>
</evidence>
<keyword evidence="4" id="KW-1185">Reference proteome</keyword>
<feature type="region of interest" description="Disordered" evidence="1">
    <location>
        <begin position="693"/>
        <end position="718"/>
    </location>
</feature>
<gene>
    <name evidence="5" type="ORF">K489DRAFT_301784</name>
</gene>
<dbReference type="InterPro" id="IPR059066">
    <property type="entry name" value="Ig_Tag1-like_5th"/>
</dbReference>
<dbReference type="Pfam" id="PF26153">
    <property type="entry name" value="LEA-2L_5"/>
    <property type="match status" value="1"/>
</dbReference>
<feature type="domain" description="Tag1 C-terminal" evidence="2">
    <location>
        <begin position="415"/>
        <end position="527"/>
    </location>
</feature>
<reference evidence="5" key="1">
    <citation type="submission" date="2020-01" db="EMBL/GenBank/DDBJ databases">
        <authorList>
            <consortium name="DOE Joint Genome Institute"/>
            <person name="Haridas S."/>
            <person name="Albert R."/>
            <person name="Binder M."/>
            <person name="Bloem J."/>
            <person name="Labutti K."/>
            <person name="Salamov A."/>
            <person name="Andreopoulos B."/>
            <person name="Baker S.E."/>
            <person name="Barry K."/>
            <person name="Bills G."/>
            <person name="Bluhm B.H."/>
            <person name="Cannon C."/>
            <person name="Castanera R."/>
            <person name="Culley D.E."/>
            <person name="Daum C."/>
            <person name="Ezra D."/>
            <person name="Gonzalez J.B."/>
            <person name="Henrissat B."/>
            <person name="Kuo A."/>
            <person name="Liang C."/>
            <person name="Lipzen A."/>
            <person name="Lutzoni F."/>
            <person name="Magnuson J."/>
            <person name="Mondo S."/>
            <person name="Nolan M."/>
            <person name="Ohm R."/>
            <person name="Pangilinan J."/>
            <person name="Park H.-J."/>
            <person name="Ramirez L."/>
            <person name="Alfaro M."/>
            <person name="Sun H."/>
            <person name="Tritt A."/>
            <person name="Yoshinaga Y."/>
            <person name="Zwiers L.-H."/>
            <person name="Turgeon B.G."/>
            <person name="Goodwin S.B."/>
            <person name="Spatafora J.W."/>
            <person name="Crous P.W."/>
            <person name="Grigoriev I.V."/>
        </authorList>
    </citation>
    <scope>NUCLEOTIDE SEQUENCE</scope>
    <source>
        <strain evidence="5">CBS 342.82</strain>
    </source>
</reference>
<feature type="region of interest" description="Disordered" evidence="1">
    <location>
        <begin position="764"/>
        <end position="783"/>
    </location>
</feature>
<dbReference type="Pfam" id="PF22786">
    <property type="entry name" value="Tag1_C"/>
    <property type="match status" value="1"/>
</dbReference>
<evidence type="ECO:0000256" key="1">
    <source>
        <dbReference type="SAM" id="MobiDB-lite"/>
    </source>
</evidence>
<dbReference type="RefSeq" id="XP_033457398.1">
    <property type="nucleotide sequence ID" value="XM_033600439.1"/>
</dbReference>
<sequence>RWPSLVALVLLILGGILIIVLAFVAPGIVKEYAEQAIVVEPRSLSIDSFTASGVRTRIQASVCLDSRRVSQDPVRNLGRFFTYLAAEVETGESDVEVSLPEYGNVVLGTAQVPPIKMSIRDGQWKFIDILVDVRPGQVDGLRSIANDWIDGRLGRLRVLAKAQVPLSSGLINVGRQDIRQELMLSNGKIPKMPAYKLKDVSVHEVDGPNGNSSAVAVDASLGVMNDYPVEFTVPPLEFDILVDACAENDPNIVVARARTHELNVKPEQLLDARVTATMHHLPASLIRDCPNAGDSPLDRLVGNYLHGKNTTIYIRGSPSLSSIESSSSEQLPAPESEAPEWLTGLLSSLTLPIPIPPPSLDKNPLIRNFSLTNTHFDLPDPWAEDPNSPEAKPRISADVRALVALPPPIALNLKNFDVDRVRADADVLYNGTKFAELDLSAWQRANLTHLSTKKSQPTLLLIQSHIDQAPLIITNEDIFTKVVEKLIFGGKGSIVHLQIVAQVDVEVVTSLGDVVVRKLPAHGDVPLKQSAPQPPRHQLPPKTNLTLLNPHLTDLRLHSSTRTSLVLAAIFGFTNPTPYSAQIPYFSAEFLSSGHLLGGITLGRNTSVTEGRNEDVGVSVEYAPLLQQHRAGISAEDEGRKARDEGRAFLGKFISGGKEDLVLGVRGSPRTFIPEGSPAARNDKIRIPRGLLKIGGGGGGMQDDDDTNEGDDGGDDDGLHFIQDATFHLFSSSATTNTAVPPKPTTTLHPIAHIFYSDPLTIPPPAKRPLDPPDDDDGIPGWTTPKLPVEWSLGSVGYEAVRKALGGSLKVGARAEIDVGIGEWREQKVVFEREGGIGAKVRL</sequence>
<dbReference type="PANTHER" id="PTHR35895:SF3">
    <property type="entry name" value="PRE-RRNA PROCESSING PROTEIN"/>
    <property type="match status" value="1"/>
</dbReference>
<dbReference type="InterPro" id="IPR055011">
    <property type="entry name" value="Tag1_C"/>
</dbReference>
<proteinExistence type="predicted"/>
<protein>
    <recommendedName>
        <fullName evidence="6">Pre-rrna processing protein</fullName>
    </recommendedName>
</protein>
<accession>A0A6J3M0E4</accession>
<evidence type="ECO:0000313" key="4">
    <source>
        <dbReference type="Proteomes" id="UP000504637"/>
    </source>
</evidence>
<feature type="domain" description="Tag1-like fifth Ig-like" evidence="3">
    <location>
        <begin position="782"/>
        <end position="827"/>
    </location>
</feature>
<dbReference type="AlphaFoldDB" id="A0A6J3M0E4"/>
<evidence type="ECO:0000259" key="2">
    <source>
        <dbReference type="Pfam" id="PF22786"/>
    </source>
</evidence>
<reference evidence="5" key="2">
    <citation type="submission" date="2020-04" db="EMBL/GenBank/DDBJ databases">
        <authorList>
            <consortium name="NCBI Genome Project"/>
        </authorList>
    </citation>
    <scope>NUCLEOTIDE SEQUENCE</scope>
    <source>
        <strain evidence="5">CBS 342.82</strain>
    </source>
</reference>
<dbReference type="Proteomes" id="UP000504637">
    <property type="component" value="Unplaced"/>
</dbReference>
<organism evidence="5">
    <name type="scientific">Dissoconium aciculare CBS 342.82</name>
    <dbReference type="NCBI Taxonomy" id="1314786"/>
    <lineage>
        <taxon>Eukaryota</taxon>
        <taxon>Fungi</taxon>
        <taxon>Dikarya</taxon>
        <taxon>Ascomycota</taxon>
        <taxon>Pezizomycotina</taxon>
        <taxon>Dothideomycetes</taxon>
        <taxon>Dothideomycetidae</taxon>
        <taxon>Mycosphaerellales</taxon>
        <taxon>Dissoconiaceae</taxon>
        <taxon>Dissoconium</taxon>
    </lineage>
</organism>
<feature type="compositionally biased region" description="Acidic residues" evidence="1">
    <location>
        <begin position="702"/>
        <end position="716"/>
    </location>
</feature>
<evidence type="ECO:0008006" key="6">
    <source>
        <dbReference type="Google" id="ProtNLM"/>
    </source>
</evidence>
<reference evidence="5" key="3">
    <citation type="submission" date="2025-08" db="UniProtKB">
        <authorList>
            <consortium name="RefSeq"/>
        </authorList>
    </citation>
    <scope>IDENTIFICATION</scope>
    <source>
        <strain evidence="5">CBS 342.82</strain>
    </source>
</reference>
<dbReference type="GO" id="GO:0000329">
    <property type="term" value="C:fungal-type vacuole membrane"/>
    <property type="evidence" value="ECO:0007669"/>
    <property type="project" value="InterPro"/>
</dbReference>